<name>A0ABR4P8T6_9HELO</name>
<evidence type="ECO:0000313" key="1">
    <source>
        <dbReference type="EMBL" id="KAL3419719.1"/>
    </source>
</evidence>
<comment type="caution">
    <text evidence="1">The sequence shown here is derived from an EMBL/GenBank/DDBJ whole genome shotgun (WGS) entry which is preliminary data.</text>
</comment>
<organism evidence="1 2">
    <name type="scientific">Phlyctema vagabunda</name>
    <dbReference type="NCBI Taxonomy" id="108571"/>
    <lineage>
        <taxon>Eukaryota</taxon>
        <taxon>Fungi</taxon>
        <taxon>Dikarya</taxon>
        <taxon>Ascomycota</taxon>
        <taxon>Pezizomycotina</taxon>
        <taxon>Leotiomycetes</taxon>
        <taxon>Helotiales</taxon>
        <taxon>Dermateaceae</taxon>
        <taxon>Phlyctema</taxon>
    </lineage>
</organism>
<keyword evidence="2" id="KW-1185">Reference proteome</keyword>
<dbReference type="EMBL" id="JBFCZG010000007">
    <property type="protein sequence ID" value="KAL3419719.1"/>
    <property type="molecule type" value="Genomic_DNA"/>
</dbReference>
<proteinExistence type="predicted"/>
<reference evidence="1 2" key="1">
    <citation type="submission" date="2024-06" db="EMBL/GenBank/DDBJ databases">
        <title>Complete genome of Phlyctema vagabunda strain 19-DSS-EL-015.</title>
        <authorList>
            <person name="Fiorenzani C."/>
        </authorList>
    </citation>
    <scope>NUCLEOTIDE SEQUENCE [LARGE SCALE GENOMIC DNA]</scope>
    <source>
        <strain evidence="1 2">19-DSS-EL-015</strain>
    </source>
</reference>
<sequence length="236" mass="26339">MFLRGRDATLVTPRYCNPPAQILPLGVLLPSLLRPTTSSSSSSSSSDSNNCELVCHDIPKHRPRTLFTSAYDLPFTVTLEPQNTRPINLPTLCSTLPILTHTQPFAMALKRINKELTDLGRDPPSSCSAGPIGDDLVRCCRVAVYRLKRMGVDFLSRTRYGCDPSVDMLLTKSCSIVPLAGYYHGSFRITILWRGLLSCDPLPYRLSIQATEGQLHYPHLSPKHQLQRKHLSRHST</sequence>
<evidence type="ECO:0000313" key="2">
    <source>
        <dbReference type="Proteomes" id="UP001629113"/>
    </source>
</evidence>
<gene>
    <name evidence="1" type="ORF">PVAG01_08217</name>
</gene>
<protein>
    <submittedName>
        <fullName evidence="1">Ubiquitin-conjugating enzyme</fullName>
    </submittedName>
</protein>
<accession>A0ABR4P8T6</accession>
<dbReference type="Proteomes" id="UP001629113">
    <property type="component" value="Unassembled WGS sequence"/>
</dbReference>